<evidence type="ECO:0000313" key="2">
    <source>
        <dbReference type="EMBL" id="PIT52760.1"/>
    </source>
</evidence>
<dbReference type="CDD" id="cd00754">
    <property type="entry name" value="Ubl_MoaD"/>
    <property type="match status" value="1"/>
</dbReference>
<comment type="caution">
    <text evidence="1">The sequence shown here is derived from an EMBL/GenBank/DDBJ whole genome shotgun (WGS) entry which is preliminary data.</text>
</comment>
<evidence type="ECO:0000313" key="4">
    <source>
        <dbReference type="Proteomes" id="UP000231484"/>
    </source>
</evidence>
<dbReference type="eggNOG" id="COG1977">
    <property type="taxonomic scope" value="Bacteria"/>
</dbReference>
<dbReference type="Proteomes" id="UP000231484">
    <property type="component" value="Unassembled WGS sequence"/>
</dbReference>
<accession>A0A066TKL8</accession>
<organism evidence="1 3">
    <name type="scientific">Snodgrassella alvi</name>
    <dbReference type="NCBI Taxonomy" id="1196083"/>
    <lineage>
        <taxon>Bacteria</taxon>
        <taxon>Pseudomonadati</taxon>
        <taxon>Pseudomonadota</taxon>
        <taxon>Betaproteobacteria</taxon>
        <taxon>Neisseriales</taxon>
        <taxon>Neisseriaceae</taxon>
        <taxon>Snodgrassella</taxon>
    </lineage>
</organism>
<dbReference type="Gene3D" id="3.10.20.30">
    <property type="match status" value="1"/>
</dbReference>
<dbReference type="SUPFAM" id="SSF54285">
    <property type="entry name" value="MoaD/ThiS"/>
    <property type="match status" value="1"/>
</dbReference>
<evidence type="ECO:0000313" key="1">
    <source>
        <dbReference type="EMBL" id="PIT12376.1"/>
    </source>
</evidence>
<proteinExistence type="predicted"/>
<protein>
    <recommendedName>
        <fullName evidence="5">Molybdopterin synthase sulfur carrier subunit</fullName>
    </recommendedName>
</protein>
<evidence type="ECO:0000313" key="3">
    <source>
        <dbReference type="Proteomes" id="UP000231293"/>
    </source>
</evidence>
<dbReference type="AlphaFoldDB" id="A0A066TKL8"/>
<dbReference type="InterPro" id="IPR003749">
    <property type="entry name" value="ThiS/MoaD-like"/>
</dbReference>
<dbReference type="InterPro" id="IPR012675">
    <property type="entry name" value="Beta-grasp_dom_sf"/>
</dbReference>
<dbReference type="Proteomes" id="UP000231293">
    <property type="component" value="Unassembled WGS sequence"/>
</dbReference>
<dbReference type="OrthoDB" id="9801945at2"/>
<sequence length="82" mass="8747">MITVIYLARFAEELGLTQEQLSPNFTDSDALLAYLRQRGAPFSEVLAAGKVYKIAVNNIIQHGCAALKDGDSIALLPPVTGG</sequence>
<reference evidence="3 4" key="1">
    <citation type="journal article" date="2017" name="MBio">
        <title>Type VI secretion-mediated competition in the bee gut microbiome.</title>
        <authorList>
            <person name="Steele M.I."/>
            <person name="Kwong W.K."/>
            <person name="Powell J.E."/>
            <person name="Whiteley M."/>
            <person name="Moran N.A."/>
        </authorList>
    </citation>
    <scope>NUCLEOTIDE SEQUENCE [LARGE SCALE GENOMIC DNA]</scope>
    <source>
        <strain evidence="1 3">App2-2</strain>
        <strain evidence="2 4">Occ4-2</strain>
    </source>
</reference>
<dbReference type="RefSeq" id="WP_037406207.1">
    <property type="nucleotide sequence ID" value="NZ_MDUZ01000087.1"/>
</dbReference>
<evidence type="ECO:0008006" key="5">
    <source>
        <dbReference type="Google" id="ProtNLM"/>
    </source>
</evidence>
<dbReference type="EMBL" id="MDVB01000118">
    <property type="protein sequence ID" value="PIT12376.1"/>
    <property type="molecule type" value="Genomic_DNA"/>
</dbReference>
<name>A0A066TKL8_9NEIS</name>
<dbReference type="Pfam" id="PF02597">
    <property type="entry name" value="ThiS"/>
    <property type="match status" value="1"/>
</dbReference>
<gene>
    <name evidence="1" type="ORF">BGI32_09965</name>
    <name evidence="2" type="ORF">BHC48_01425</name>
</gene>
<dbReference type="InterPro" id="IPR016155">
    <property type="entry name" value="Mopterin_synth/thiamin_S_b"/>
</dbReference>
<dbReference type="EMBL" id="MEIQ01000022">
    <property type="protein sequence ID" value="PIT52760.1"/>
    <property type="molecule type" value="Genomic_DNA"/>
</dbReference>